<feature type="transmembrane region" description="Helical" evidence="1">
    <location>
        <begin position="269"/>
        <end position="292"/>
    </location>
</feature>
<proteinExistence type="predicted"/>
<evidence type="ECO:0000256" key="1">
    <source>
        <dbReference type="SAM" id="Phobius"/>
    </source>
</evidence>
<feature type="transmembrane region" description="Helical" evidence="1">
    <location>
        <begin position="152"/>
        <end position="179"/>
    </location>
</feature>
<reference evidence="2 3" key="1">
    <citation type="submission" date="2020-08" db="EMBL/GenBank/DDBJ databases">
        <title>Description of novel Flavobacterium F-380 isolate.</title>
        <authorList>
            <person name="Saticioglu I.B."/>
            <person name="Duman M."/>
            <person name="Altun S."/>
        </authorList>
    </citation>
    <scope>NUCLEOTIDE SEQUENCE [LARGE SCALE GENOMIC DNA]</scope>
    <source>
        <strain evidence="2 3">F-380</strain>
    </source>
</reference>
<feature type="transmembrane region" description="Helical" evidence="1">
    <location>
        <begin position="100"/>
        <end position="118"/>
    </location>
</feature>
<sequence>MQLKLAKSKAAFLLLFLSNLLVAVAAFYVLPKKFFYDATLIAYDKGNEIGFLGSYPLTILFYKLTYLRYLPFPIIGLIQYPILIYVLYKITIPSNFHIITIKNVLVYLGFFMIAVFMSMPSKEFITYLYLSVLVFIFKSDRISFQHSILYSMLLLLLFGIFYRPYFLLIPIISVGMYAVGFIKFKNKTFSILFYGLCIAFFLSLSYAIVKGQYLSESSREVVNLDRLNSQDANSIISSPIKPDTWYGEAVGIVYGFFTVNVPINGLKHLLSPQILAFVIWQLLLFYILIVRLSRCLKNRREQHYELWLLLILFSYFIVQGVFEPDLGTAIRHKIGVFPLIYYALYYDYFREKL</sequence>
<dbReference type="EMBL" id="JACRUJ010000001">
    <property type="protein sequence ID" value="MBC5840495.1"/>
    <property type="molecule type" value="Genomic_DNA"/>
</dbReference>
<evidence type="ECO:0000313" key="2">
    <source>
        <dbReference type="EMBL" id="MBC5840495.1"/>
    </source>
</evidence>
<accession>A0ABR7J4M2</accession>
<dbReference type="RefSeq" id="WP_187009600.1">
    <property type="nucleotide sequence ID" value="NZ_JACRUI010000001.1"/>
</dbReference>
<keyword evidence="1" id="KW-0812">Transmembrane</keyword>
<protein>
    <submittedName>
        <fullName evidence="2">Uncharacterized protein</fullName>
    </submittedName>
</protein>
<keyword evidence="1" id="KW-0472">Membrane</keyword>
<feature type="transmembrane region" description="Helical" evidence="1">
    <location>
        <begin position="191"/>
        <end position="209"/>
    </location>
</feature>
<feature type="transmembrane region" description="Helical" evidence="1">
    <location>
        <begin position="304"/>
        <end position="322"/>
    </location>
</feature>
<feature type="transmembrane region" description="Helical" evidence="1">
    <location>
        <begin position="66"/>
        <end position="88"/>
    </location>
</feature>
<keyword evidence="3" id="KW-1185">Reference proteome</keyword>
<evidence type="ECO:0000313" key="3">
    <source>
        <dbReference type="Proteomes" id="UP000629963"/>
    </source>
</evidence>
<feature type="transmembrane region" description="Helical" evidence="1">
    <location>
        <begin position="12"/>
        <end position="30"/>
    </location>
</feature>
<keyword evidence="1" id="KW-1133">Transmembrane helix</keyword>
<organism evidence="2 3">
    <name type="scientific">Flavobacterium kayseriense</name>
    <dbReference type="NCBI Taxonomy" id="2764714"/>
    <lineage>
        <taxon>Bacteria</taxon>
        <taxon>Pseudomonadati</taxon>
        <taxon>Bacteroidota</taxon>
        <taxon>Flavobacteriia</taxon>
        <taxon>Flavobacteriales</taxon>
        <taxon>Flavobacteriaceae</taxon>
        <taxon>Flavobacterium</taxon>
    </lineage>
</organism>
<dbReference type="Proteomes" id="UP000629963">
    <property type="component" value="Unassembled WGS sequence"/>
</dbReference>
<comment type="caution">
    <text evidence="2">The sequence shown here is derived from an EMBL/GenBank/DDBJ whole genome shotgun (WGS) entry which is preliminary data.</text>
</comment>
<gene>
    <name evidence="2" type="ORF">H8R23_03675</name>
</gene>
<feature type="transmembrane region" description="Helical" evidence="1">
    <location>
        <begin position="334"/>
        <end position="349"/>
    </location>
</feature>
<name>A0ABR7J4M2_9FLAO</name>